<dbReference type="EMBL" id="LWDX02037826">
    <property type="protein sequence ID" value="OEL25203.1"/>
    <property type="molecule type" value="Genomic_DNA"/>
</dbReference>
<dbReference type="Proteomes" id="UP000095767">
    <property type="component" value="Unassembled WGS sequence"/>
</dbReference>
<organism evidence="1 2">
    <name type="scientific">Dichanthelium oligosanthes</name>
    <dbReference type="NCBI Taxonomy" id="888268"/>
    <lineage>
        <taxon>Eukaryota</taxon>
        <taxon>Viridiplantae</taxon>
        <taxon>Streptophyta</taxon>
        <taxon>Embryophyta</taxon>
        <taxon>Tracheophyta</taxon>
        <taxon>Spermatophyta</taxon>
        <taxon>Magnoliopsida</taxon>
        <taxon>Liliopsida</taxon>
        <taxon>Poales</taxon>
        <taxon>Poaceae</taxon>
        <taxon>PACMAD clade</taxon>
        <taxon>Panicoideae</taxon>
        <taxon>Panicodae</taxon>
        <taxon>Paniceae</taxon>
        <taxon>Dichantheliinae</taxon>
        <taxon>Dichanthelium</taxon>
    </lineage>
</organism>
<reference evidence="1 2" key="1">
    <citation type="submission" date="2016-09" db="EMBL/GenBank/DDBJ databases">
        <title>The draft genome of Dichanthelium oligosanthes: A C3 panicoid grass species.</title>
        <authorList>
            <person name="Studer A.J."/>
            <person name="Schnable J.C."/>
            <person name="Brutnell T.P."/>
        </authorList>
    </citation>
    <scope>NUCLEOTIDE SEQUENCE [LARGE SCALE GENOMIC DNA]</scope>
    <source>
        <strain evidence="2">cv. Kellogg 1175</strain>
        <tissue evidence="1">Leaf</tissue>
    </source>
</reference>
<keyword evidence="2" id="KW-1185">Reference proteome</keyword>
<protein>
    <submittedName>
        <fullName evidence="1">Uncharacterized protein</fullName>
    </submittedName>
</protein>
<gene>
    <name evidence="1" type="ORF">BAE44_0013777</name>
</gene>
<proteinExistence type="predicted"/>
<dbReference type="OrthoDB" id="695277at2759"/>
<evidence type="ECO:0000313" key="2">
    <source>
        <dbReference type="Proteomes" id="UP000095767"/>
    </source>
</evidence>
<evidence type="ECO:0000313" key="1">
    <source>
        <dbReference type="EMBL" id="OEL25203.1"/>
    </source>
</evidence>
<accession>A0A1E5VJ86</accession>
<comment type="caution">
    <text evidence="1">The sequence shown here is derived from an EMBL/GenBank/DDBJ whole genome shotgun (WGS) entry which is preliminary data.</text>
</comment>
<dbReference type="AlphaFoldDB" id="A0A1E5VJ86"/>
<dbReference type="STRING" id="888268.A0A1E5VJ86"/>
<name>A0A1E5VJ86_9POAL</name>
<sequence>MTKSDPAAVSSRCSIRHLHDVISRLDQRNLVRSIGFDGLLHFPSIRQINRRFSLWLKSRVDQMSQHLVIDGHMRIKFSKDDIGAVFGIPNSGRRVLENGISTKETTMRMMDRYLGIQTKDNRSIKAEQEVIERHYEGQMMQMTKNLSSWGLPDSNGPYVGFFLTRHSTQVKHWKGKEIAKNEEAPSKEGKELNFQMES</sequence>